<dbReference type="InterPro" id="IPR020568">
    <property type="entry name" value="Ribosomal_Su5_D2-typ_SF"/>
</dbReference>
<dbReference type="InterPro" id="IPR038973">
    <property type="entry name" value="MutL/Mlh/Pms-like"/>
</dbReference>
<feature type="region of interest" description="Disordered" evidence="3">
    <location>
        <begin position="607"/>
        <end position="628"/>
    </location>
</feature>
<dbReference type="InterPro" id="IPR013507">
    <property type="entry name" value="DNA_mismatch_S5_2-like"/>
</dbReference>
<dbReference type="CDD" id="cd03484">
    <property type="entry name" value="MutL_Trans_hPMS_2_like"/>
    <property type="match status" value="1"/>
</dbReference>
<dbReference type="GO" id="GO:0005634">
    <property type="term" value="C:nucleus"/>
    <property type="evidence" value="ECO:0007669"/>
    <property type="project" value="UniProtKB-ARBA"/>
</dbReference>
<feature type="compositionally biased region" description="Basic and acidic residues" evidence="3">
    <location>
        <begin position="673"/>
        <end position="682"/>
    </location>
</feature>
<dbReference type="PROSITE" id="PS00058">
    <property type="entry name" value="DNA_MISMATCH_REPAIR_1"/>
    <property type="match status" value="1"/>
</dbReference>
<dbReference type="SUPFAM" id="SSF55874">
    <property type="entry name" value="ATPase domain of HSP90 chaperone/DNA topoisomerase II/histidine kinase"/>
    <property type="match status" value="1"/>
</dbReference>
<protein>
    <recommendedName>
        <fullName evidence="4">DNA mismatch repair protein S5 domain-containing protein</fullName>
    </recommendedName>
</protein>
<feature type="region of interest" description="Disordered" evidence="3">
    <location>
        <begin position="662"/>
        <end position="682"/>
    </location>
</feature>
<dbReference type="FunFam" id="3.30.565.10:FF:000017">
    <property type="entry name" value="PMS1 homolog 1, mismatch repair system component"/>
    <property type="match status" value="1"/>
</dbReference>
<dbReference type="PANTHER" id="PTHR10073">
    <property type="entry name" value="DNA MISMATCH REPAIR PROTEIN MLH, PMS, MUTL"/>
    <property type="match status" value="1"/>
</dbReference>
<dbReference type="SUPFAM" id="SSF54211">
    <property type="entry name" value="Ribosomal protein S5 domain 2-like"/>
    <property type="match status" value="1"/>
</dbReference>
<dbReference type="NCBIfam" id="TIGR00585">
    <property type="entry name" value="mutl"/>
    <property type="match status" value="1"/>
</dbReference>
<gene>
    <name evidence="5" type="ORF">AB6A40_005589</name>
</gene>
<dbReference type="SMART" id="SM01340">
    <property type="entry name" value="DNA_mis_repair"/>
    <property type="match status" value="1"/>
</dbReference>
<dbReference type="AlphaFoldDB" id="A0ABD6EH12"/>
<sequence>MSTEVSSPSSHSSGIRSLPPEVCRRLTTSQVVITLSGACKELVDNALDADANVIEIRVNEFGAESLEVIDNGSGIHSSNFDLLCKSHSTSKLNTMSDFRSLTTFGFRGEALNALCAISTVIITTRHNDEQIATRLTFDHKGNTILREKCARTVGTSIVVRNLFETLPVRRKEFERKSKKEFCLLLTAVQSFALTRLDVRFTVASICGGKRHQALLTPGGKASIKDVMAALFGVRTEKQTVLEIVQDVPTESVCSLYGVTLGKNTSFDDIKLSGYVSSCEHGHGRNSNDRQFVYVNGRPVDYPKLCRIANDVYQLYNRGQYCMLILYLDLPPDAVDVNVSPDKRTVFFEREKDLFAVLRASLLATFAPILGRTGSVDTPTASQFTKGPGTTFCSQPNAAVDYCQIRDEDPLDESTGVSQVAPVSQQTESCLQSLPDVNQTQQESESTRKRRFDEGIYNDTSINNSKGLKRSFTEIVHSSSAFADSIKTSVPSSDVSEMCETRVEVEGLVVKPLCHSESTGSNEVADSCAIKSEVLSQATTSSASALFDNISNTKEISHTNSLTLYRHPTLGLVYEKSLSEVTSNFTPSSNFIQRSVSDASPVVSKLSIPSPSSFASTEASTGDPGTRNKENILSSCIVERTKSDMFDVPAVVDVDTAIIGARDDSDDFVARPPSRSESKSVAV</sequence>
<evidence type="ECO:0000256" key="1">
    <source>
        <dbReference type="ARBA" id="ARBA00006082"/>
    </source>
</evidence>
<evidence type="ECO:0000256" key="2">
    <source>
        <dbReference type="ARBA" id="ARBA00022763"/>
    </source>
</evidence>
<feature type="compositionally biased region" description="Polar residues" evidence="3">
    <location>
        <begin position="607"/>
        <end position="619"/>
    </location>
</feature>
<name>A0ABD6EH12_9BILA</name>
<comment type="caution">
    <text evidence="5">The sequence shown here is derived from an EMBL/GenBank/DDBJ whole genome shotgun (WGS) entry which is preliminary data.</text>
</comment>
<dbReference type="InterPro" id="IPR036890">
    <property type="entry name" value="HATPase_C_sf"/>
</dbReference>
<dbReference type="Gene3D" id="3.30.565.10">
    <property type="entry name" value="Histidine kinase-like ATPase, C-terminal domain"/>
    <property type="match status" value="1"/>
</dbReference>
<feature type="domain" description="DNA mismatch repair protein S5" evidence="4">
    <location>
        <begin position="252"/>
        <end position="366"/>
    </location>
</feature>
<keyword evidence="2" id="KW-0227">DNA damage</keyword>
<feature type="compositionally biased region" description="Polar residues" evidence="3">
    <location>
        <begin position="432"/>
        <end position="443"/>
    </location>
</feature>
<reference evidence="5 6" key="1">
    <citation type="submission" date="2024-08" db="EMBL/GenBank/DDBJ databases">
        <title>Gnathostoma spinigerum genome.</title>
        <authorList>
            <person name="Gonzalez-Bertolin B."/>
            <person name="Monzon S."/>
            <person name="Zaballos A."/>
            <person name="Jimenez P."/>
            <person name="Dekumyoy P."/>
            <person name="Varona S."/>
            <person name="Cuesta I."/>
            <person name="Sumanam S."/>
            <person name="Adisakwattana P."/>
            <person name="Gasser R.B."/>
            <person name="Hernandez-Gonzalez A."/>
            <person name="Young N.D."/>
            <person name="Perteguer M.J."/>
        </authorList>
    </citation>
    <scope>NUCLEOTIDE SEQUENCE [LARGE SCALE GENOMIC DNA]</scope>
    <source>
        <strain evidence="5">AL3</strain>
        <tissue evidence="5">Liver</tissue>
    </source>
</reference>
<dbReference type="CDD" id="cd16926">
    <property type="entry name" value="HATPase_MutL-MLH-PMS-like"/>
    <property type="match status" value="1"/>
</dbReference>
<dbReference type="Pfam" id="PF13589">
    <property type="entry name" value="HATPase_c_3"/>
    <property type="match status" value="1"/>
</dbReference>
<proteinExistence type="inferred from homology"/>
<organism evidence="5 6">
    <name type="scientific">Gnathostoma spinigerum</name>
    <dbReference type="NCBI Taxonomy" id="75299"/>
    <lineage>
        <taxon>Eukaryota</taxon>
        <taxon>Metazoa</taxon>
        <taxon>Ecdysozoa</taxon>
        <taxon>Nematoda</taxon>
        <taxon>Chromadorea</taxon>
        <taxon>Rhabditida</taxon>
        <taxon>Spirurina</taxon>
        <taxon>Gnathostomatomorpha</taxon>
        <taxon>Gnathostomatoidea</taxon>
        <taxon>Gnathostomatidae</taxon>
        <taxon>Gnathostoma</taxon>
    </lineage>
</organism>
<dbReference type="GO" id="GO:0006974">
    <property type="term" value="P:DNA damage response"/>
    <property type="evidence" value="ECO:0007669"/>
    <property type="project" value="UniProtKB-KW"/>
</dbReference>
<dbReference type="InterPro" id="IPR014762">
    <property type="entry name" value="DNA_mismatch_repair_CS"/>
</dbReference>
<evidence type="ECO:0000256" key="3">
    <source>
        <dbReference type="SAM" id="MobiDB-lite"/>
    </source>
</evidence>
<evidence type="ECO:0000259" key="4">
    <source>
        <dbReference type="SMART" id="SM01340"/>
    </source>
</evidence>
<feature type="compositionally biased region" description="Basic and acidic residues" evidence="3">
    <location>
        <begin position="444"/>
        <end position="453"/>
    </location>
</feature>
<dbReference type="Proteomes" id="UP001608902">
    <property type="component" value="Unassembled WGS sequence"/>
</dbReference>
<feature type="region of interest" description="Disordered" evidence="3">
    <location>
        <begin position="432"/>
        <end position="454"/>
    </location>
</feature>
<dbReference type="EMBL" id="JBGFUD010003623">
    <property type="protein sequence ID" value="MFH4978880.1"/>
    <property type="molecule type" value="Genomic_DNA"/>
</dbReference>
<evidence type="ECO:0000313" key="6">
    <source>
        <dbReference type="Proteomes" id="UP001608902"/>
    </source>
</evidence>
<comment type="similarity">
    <text evidence="1">Belongs to the DNA mismatch repair MutL/HexB family.</text>
</comment>
<evidence type="ECO:0000313" key="5">
    <source>
        <dbReference type="EMBL" id="MFH4978880.1"/>
    </source>
</evidence>
<accession>A0ABD6EH12</accession>
<dbReference type="InterPro" id="IPR002099">
    <property type="entry name" value="MutL/Mlh/PMS"/>
</dbReference>
<dbReference type="InterPro" id="IPR014721">
    <property type="entry name" value="Ribsml_uS5_D2-typ_fold_subgr"/>
</dbReference>
<keyword evidence="6" id="KW-1185">Reference proteome</keyword>
<dbReference type="Pfam" id="PF01119">
    <property type="entry name" value="DNA_mis_repair"/>
    <property type="match status" value="1"/>
</dbReference>
<dbReference type="PANTHER" id="PTHR10073:SF52">
    <property type="entry name" value="MISMATCH REPAIR ENDONUCLEASE PMS2"/>
    <property type="match status" value="1"/>
</dbReference>
<dbReference type="Gene3D" id="3.30.230.10">
    <property type="match status" value="1"/>
</dbReference>